<keyword evidence="2" id="KW-1185">Reference proteome</keyword>
<dbReference type="Proteomes" id="UP001432322">
    <property type="component" value="Unassembled WGS sequence"/>
</dbReference>
<gene>
    <name evidence="1" type="ORF">PFISCL1PPCAC_9072</name>
</gene>
<evidence type="ECO:0000313" key="2">
    <source>
        <dbReference type="Proteomes" id="UP001432322"/>
    </source>
</evidence>
<feature type="non-terminal residue" evidence="1">
    <location>
        <position position="70"/>
    </location>
</feature>
<dbReference type="AlphaFoldDB" id="A0AAV5VIM4"/>
<evidence type="ECO:0000313" key="1">
    <source>
        <dbReference type="EMBL" id="GMT17775.1"/>
    </source>
</evidence>
<protein>
    <submittedName>
        <fullName evidence="1">Uncharacterized protein</fullName>
    </submittedName>
</protein>
<reference evidence="1" key="1">
    <citation type="submission" date="2023-10" db="EMBL/GenBank/DDBJ databases">
        <title>Genome assembly of Pristionchus species.</title>
        <authorList>
            <person name="Yoshida K."/>
            <person name="Sommer R.J."/>
        </authorList>
    </citation>
    <scope>NUCLEOTIDE SEQUENCE</scope>
    <source>
        <strain evidence="1">RS5133</strain>
    </source>
</reference>
<sequence length="70" mass="8233">LVLRVSVNVSTFGTSCRIFRHTGTVKRRIALLIQILRQHIVMQILVVGYHLDRQSHEEDFHLDARLLQFH</sequence>
<dbReference type="EMBL" id="BTSY01000003">
    <property type="protein sequence ID" value="GMT17775.1"/>
    <property type="molecule type" value="Genomic_DNA"/>
</dbReference>
<feature type="non-terminal residue" evidence="1">
    <location>
        <position position="1"/>
    </location>
</feature>
<proteinExistence type="predicted"/>
<name>A0AAV5VIM4_9BILA</name>
<accession>A0AAV5VIM4</accession>
<organism evidence="1 2">
    <name type="scientific">Pristionchus fissidentatus</name>
    <dbReference type="NCBI Taxonomy" id="1538716"/>
    <lineage>
        <taxon>Eukaryota</taxon>
        <taxon>Metazoa</taxon>
        <taxon>Ecdysozoa</taxon>
        <taxon>Nematoda</taxon>
        <taxon>Chromadorea</taxon>
        <taxon>Rhabditida</taxon>
        <taxon>Rhabditina</taxon>
        <taxon>Diplogasteromorpha</taxon>
        <taxon>Diplogasteroidea</taxon>
        <taxon>Neodiplogasteridae</taxon>
        <taxon>Pristionchus</taxon>
    </lineage>
</organism>
<comment type="caution">
    <text evidence="1">The sequence shown here is derived from an EMBL/GenBank/DDBJ whole genome shotgun (WGS) entry which is preliminary data.</text>
</comment>